<evidence type="ECO:0000313" key="3">
    <source>
        <dbReference type="Proteomes" id="UP000677616"/>
    </source>
</evidence>
<evidence type="ECO:0000313" key="2">
    <source>
        <dbReference type="EMBL" id="QUE55375.1"/>
    </source>
</evidence>
<organism evidence="2 3">
    <name type="scientific">Streptococcus oriscaviae</name>
    <dbReference type="NCBI Taxonomy" id="2781599"/>
    <lineage>
        <taxon>Bacteria</taxon>
        <taxon>Bacillati</taxon>
        <taxon>Bacillota</taxon>
        <taxon>Bacilli</taxon>
        <taxon>Lactobacillales</taxon>
        <taxon>Streptococcaceae</taxon>
        <taxon>Streptococcus</taxon>
    </lineage>
</organism>
<evidence type="ECO:0000259" key="1">
    <source>
        <dbReference type="SMART" id="SM00382"/>
    </source>
</evidence>
<keyword evidence="3" id="KW-1185">Reference proteome</keyword>
<dbReference type="Gene3D" id="3.40.50.300">
    <property type="entry name" value="P-loop containing nucleotide triphosphate hydrolases"/>
    <property type="match status" value="2"/>
</dbReference>
<feature type="domain" description="AAA+ ATPase" evidence="1">
    <location>
        <begin position="167"/>
        <end position="448"/>
    </location>
</feature>
<dbReference type="PANTHER" id="PTHR37291:SF1">
    <property type="entry name" value="TYPE IV METHYL-DIRECTED RESTRICTION ENZYME ECOKMCRB SUBUNIT"/>
    <property type="match status" value="1"/>
</dbReference>
<sequence>MIGKSYEGVRRGGITLAELNELEFRSWVEKTKKEKGKTGWIAVDSKISWLKGEFFQDETLRITPIKDLLLEIESLTEEEKELIQSFPENLFSLPDSDFLVVHKQIMEMCKKYKEELSKVVARRNLQNTKRADFANFKYTNFASEYVQFLKEKGQHQIKTSLSNKLLSSHNIILRGAPGTGKTYLAKQIARELTDGNEEQIGFVQFHPSYDYTDFVEGLRPVKDDSGDIKFEIKAGIFKTFCEKAKQASQTGGRDNFDSAWKTFFEAVSEVDEDDSYVISSLRGKSMHLQAYERGGMTGVTEKDSSSNFYNKAQCYNLYKGKPGVPQGGFDNYRRAILNHLKEKFGLEDFIPPTETTSDKKFVFIIDEINRGEISKIFGELFFSIDPGYRGEDGAVSTQYANMHQEEEKFYIPENAYIIGTMNDIDRSVDSFDFAMRRRFRFVEIKAADSMVMWERDKNFDNDQIPEARTRLTNLNQAIENTPELNSNYHIGPSYFLKLPELDYDYEILWQDYLQPLLEEYLRGTFEEEQRLRELKAAYDRLEEETHVDEG</sequence>
<dbReference type="EMBL" id="CP073084">
    <property type="protein sequence ID" value="QUE55375.1"/>
    <property type="molecule type" value="Genomic_DNA"/>
</dbReference>
<dbReference type="PANTHER" id="PTHR37291">
    <property type="entry name" value="5-METHYLCYTOSINE-SPECIFIC RESTRICTION ENZYME B"/>
    <property type="match status" value="1"/>
</dbReference>
<dbReference type="Pfam" id="PF01078">
    <property type="entry name" value="Mg_chelatase"/>
    <property type="match status" value="1"/>
</dbReference>
<accession>A0ABX7YNF8</accession>
<name>A0ABX7YNF8_9STRE</name>
<dbReference type="CDD" id="cd00009">
    <property type="entry name" value="AAA"/>
    <property type="match status" value="1"/>
</dbReference>
<dbReference type="InterPro" id="IPR052934">
    <property type="entry name" value="Methyl-DNA_Rec/Restrict_Enz"/>
</dbReference>
<dbReference type="Proteomes" id="UP000677616">
    <property type="component" value="Chromosome"/>
</dbReference>
<gene>
    <name evidence="2" type="ORF">INT76_04580</name>
</gene>
<dbReference type="InterPro" id="IPR027417">
    <property type="entry name" value="P-loop_NTPase"/>
</dbReference>
<dbReference type="InterPro" id="IPR011704">
    <property type="entry name" value="ATPase_dyneun-rel_AAA"/>
</dbReference>
<dbReference type="InterPro" id="IPR000523">
    <property type="entry name" value="Mg_chelatse_chII-like_cat_dom"/>
</dbReference>
<reference evidence="2 3" key="1">
    <citation type="submission" date="2021-04" db="EMBL/GenBank/DDBJ databases">
        <title>Complete genome sequence of a novel Streptococcus species.</title>
        <authorList>
            <person name="Teng J.L.L."/>
        </authorList>
    </citation>
    <scope>NUCLEOTIDE SEQUENCE [LARGE SCALE GENOMIC DNA]</scope>
    <source>
        <strain evidence="2 3">HKU75</strain>
    </source>
</reference>
<protein>
    <submittedName>
        <fullName evidence="2">AAA family ATPase</fullName>
    </submittedName>
</protein>
<dbReference type="InterPro" id="IPR003593">
    <property type="entry name" value="AAA+_ATPase"/>
</dbReference>
<dbReference type="Pfam" id="PF07728">
    <property type="entry name" value="AAA_5"/>
    <property type="match status" value="1"/>
</dbReference>
<proteinExistence type="predicted"/>
<dbReference type="SMART" id="SM00382">
    <property type="entry name" value="AAA"/>
    <property type="match status" value="1"/>
</dbReference>
<dbReference type="SUPFAM" id="SSF52540">
    <property type="entry name" value="P-loop containing nucleoside triphosphate hydrolases"/>
    <property type="match status" value="2"/>
</dbReference>